<dbReference type="AlphaFoldDB" id="A0A6G1E8L7"/>
<dbReference type="EMBL" id="SPHZ02000005">
    <property type="protein sequence ID" value="KAF0921057.1"/>
    <property type="molecule type" value="Genomic_DNA"/>
</dbReference>
<reference evidence="1 2" key="1">
    <citation type="submission" date="2019-11" db="EMBL/GenBank/DDBJ databases">
        <title>Whole genome sequence of Oryza granulata.</title>
        <authorList>
            <person name="Li W."/>
        </authorList>
    </citation>
    <scope>NUCLEOTIDE SEQUENCE [LARGE SCALE GENOMIC DNA]</scope>
    <source>
        <strain evidence="2">cv. Menghai</strain>
        <tissue evidence="1">Leaf</tissue>
    </source>
</reference>
<dbReference type="Proteomes" id="UP000479710">
    <property type="component" value="Unassembled WGS sequence"/>
</dbReference>
<sequence length="70" mass="7360">MMTSSGPFGAGGCVASLTIEAPLWPAGSIIFRTFSAPSLFRRQDLGGIVLPLELVLQLRLARGMLRGGEA</sequence>
<accession>A0A6G1E8L7</accession>
<evidence type="ECO:0000313" key="2">
    <source>
        <dbReference type="Proteomes" id="UP000479710"/>
    </source>
</evidence>
<name>A0A6G1E8L7_9ORYZ</name>
<protein>
    <submittedName>
        <fullName evidence="1">Uncharacterized protein</fullName>
    </submittedName>
</protein>
<evidence type="ECO:0000313" key="1">
    <source>
        <dbReference type="EMBL" id="KAF0921057.1"/>
    </source>
</evidence>
<organism evidence="1 2">
    <name type="scientific">Oryza meyeriana var. granulata</name>
    <dbReference type="NCBI Taxonomy" id="110450"/>
    <lineage>
        <taxon>Eukaryota</taxon>
        <taxon>Viridiplantae</taxon>
        <taxon>Streptophyta</taxon>
        <taxon>Embryophyta</taxon>
        <taxon>Tracheophyta</taxon>
        <taxon>Spermatophyta</taxon>
        <taxon>Magnoliopsida</taxon>
        <taxon>Liliopsida</taxon>
        <taxon>Poales</taxon>
        <taxon>Poaceae</taxon>
        <taxon>BOP clade</taxon>
        <taxon>Oryzoideae</taxon>
        <taxon>Oryzeae</taxon>
        <taxon>Oryzinae</taxon>
        <taxon>Oryza</taxon>
        <taxon>Oryza meyeriana</taxon>
    </lineage>
</organism>
<keyword evidence="2" id="KW-1185">Reference proteome</keyword>
<proteinExistence type="predicted"/>
<gene>
    <name evidence="1" type="ORF">E2562_038407</name>
</gene>
<comment type="caution">
    <text evidence="1">The sequence shown here is derived from an EMBL/GenBank/DDBJ whole genome shotgun (WGS) entry which is preliminary data.</text>
</comment>